<dbReference type="EMBL" id="JBHMCG010000224">
    <property type="protein sequence ID" value="MFB9579591.1"/>
    <property type="molecule type" value="Genomic_DNA"/>
</dbReference>
<organism evidence="7 8">
    <name type="scientific">Streptomyces yanii</name>
    <dbReference type="NCBI Taxonomy" id="78510"/>
    <lineage>
        <taxon>Bacteria</taxon>
        <taxon>Bacillati</taxon>
        <taxon>Actinomycetota</taxon>
        <taxon>Actinomycetes</taxon>
        <taxon>Kitasatosporales</taxon>
        <taxon>Streptomycetaceae</taxon>
        <taxon>Streptomyces</taxon>
    </lineage>
</organism>
<evidence type="ECO:0000259" key="5">
    <source>
        <dbReference type="Pfam" id="PF00725"/>
    </source>
</evidence>
<proteinExistence type="inferred from homology"/>
<sequence>MQDELTVAVVGAGAMGRGIAQLFAAGGHRVLLTDVRRQAADEAVAHVHRMIDRLAGKGRLDDPAAVKERLRTVEEIPAADLVIEAVVEDLEVKRRLFAELEARLGAKTVFATNTSSLSVTAIATGLDHPERFCGLHFFNPVPLMRLVEVVPGERTDPELPGRLAHLVRRLGHKPIVVTDTPGFLVNHAGRPYTTEALRLLDEGIAAPADIDRICREAAGFRMGPFALIDLTGLDVNVAVSESVYRGFYDDPRLRPSPTGPRRLAASRLGRKTGEGFYRYDDSGRPEPVPEPLAPAYQGTPVWSEDAQLASMLRAAGVTVVPEPGPGTVAIVTPWGADVTTAGLDTGLPPQRTVGVDPCGGFTGRLTLAASPATSRAAVAAAHGALAATGHAVSVTSDSAGFIAQRLLAVIVNTACEIAQLGLASPADIDTAVMLGLGYPHGPLAWGDRIGPAKVLRVLEGLHTGYRDPRYRPSVWLTRRVHLGMSLRDSPRHPSSAVPRLPDE</sequence>
<dbReference type="Gene3D" id="1.10.1040.10">
    <property type="entry name" value="N-(1-d-carboxylethyl)-l-norvaline Dehydrogenase, domain 2"/>
    <property type="match status" value="2"/>
</dbReference>
<dbReference type="NCBIfam" id="NF006124">
    <property type="entry name" value="PRK08268.1"/>
    <property type="match status" value="1"/>
</dbReference>
<comment type="similarity">
    <text evidence="2">Belongs to the 3-hydroxyacyl-CoA dehydrogenase family.</text>
</comment>
<feature type="compositionally biased region" description="Basic and acidic residues" evidence="4">
    <location>
        <begin position="274"/>
        <end position="284"/>
    </location>
</feature>
<dbReference type="Pfam" id="PF00725">
    <property type="entry name" value="3HCDH"/>
    <property type="match status" value="2"/>
</dbReference>
<evidence type="ECO:0000256" key="2">
    <source>
        <dbReference type="ARBA" id="ARBA00009463"/>
    </source>
</evidence>
<accession>A0ABV5RQJ3</accession>
<dbReference type="InterPro" id="IPR006176">
    <property type="entry name" value="3-OHacyl-CoA_DH_NAD-bd"/>
</dbReference>
<evidence type="ECO:0000256" key="1">
    <source>
        <dbReference type="ARBA" id="ARBA00005086"/>
    </source>
</evidence>
<dbReference type="Proteomes" id="UP001589710">
    <property type="component" value="Unassembled WGS sequence"/>
</dbReference>
<evidence type="ECO:0000256" key="3">
    <source>
        <dbReference type="ARBA" id="ARBA00023002"/>
    </source>
</evidence>
<protein>
    <submittedName>
        <fullName evidence="7">3-hydroxyacyl-CoA dehydrogenase</fullName>
        <ecNumber evidence="7">1.1.1.35</ecNumber>
    </submittedName>
</protein>
<feature type="domain" description="3-hydroxyacyl-CoA dehydrogenase C-terminal" evidence="5">
    <location>
        <begin position="400"/>
        <end position="484"/>
    </location>
</feature>
<dbReference type="InterPro" id="IPR006108">
    <property type="entry name" value="3HC_DH_C"/>
</dbReference>
<dbReference type="SUPFAM" id="SSF48179">
    <property type="entry name" value="6-phosphogluconate dehydrogenase C-terminal domain-like"/>
    <property type="match status" value="2"/>
</dbReference>
<dbReference type="InterPro" id="IPR008927">
    <property type="entry name" value="6-PGluconate_DH-like_C_sf"/>
</dbReference>
<dbReference type="GO" id="GO:0003857">
    <property type="term" value="F:(3S)-3-hydroxyacyl-CoA dehydrogenase (NAD+) activity"/>
    <property type="evidence" value="ECO:0007669"/>
    <property type="project" value="UniProtKB-EC"/>
</dbReference>
<evidence type="ECO:0000313" key="7">
    <source>
        <dbReference type="EMBL" id="MFB9579591.1"/>
    </source>
</evidence>
<dbReference type="PANTHER" id="PTHR48075:SF5">
    <property type="entry name" value="3-HYDROXYBUTYRYL-COA DEHYDROGENASE"/>
    <property type="match status" value="1"/>
</dbReference>
<reference evidence="7 8" key="1">
    <citation type="submission" date="2024-09" db="EMBL/GenBank/DDBJ databases">
        <authorList>
            <person name="Sun Q."/>
            <person name="Mori K."/>
        </authorList>
    </citation>
    <scope>NUCLEOTIDE SEQUENCE [LARGE SCALE GENOMIC DNA]</scope>
    <source>
        <strain evidence="7 8">JCM 3331</strain>
    </source>
</reference>
<keyword evidence="3 7" id="KW-0560">Oxidoreductase</keyword>
<evidence type="ECO:0000313" key="8">
    <source>
        <dbReference type="Proteomes" id="UP001589710"/>
    </source>
</evidence>
<feature type="domain" description="3-hydroxyacyl-CoA dehydrogenase NAD binding" evidence="6">
    <location>
        <begin position="6"/>
        <end position="179"/>
    </location>
</feature>
<dbReference type="Pfam" id="PF02737">
    <property type="entry name" value="3HCDH_N"/>
    <property type="match status" value="1"/>
</dbReference>
<dbReference type="RefSeq" id="WP_386145398.1">
    <property type="nucleotide sequence ID" value="NZ_BAAAXD010000005.1"/>
</dbReference>
<gene>
    <name evidence="7" type="ORF">ACFFTL_46945</name>
</gene>
<keyword evidence="8" id="KW-1185">Reference proteome</keyword>
<dbReference type="SUPFAM" id="SSF51735">
    <property type="entry name" value="NAD(P)-binding Rossmann-fold domains"/>
    <property type="match status" value="1"/>
</dbReference>
<feature type="region of interest" description="Disordered" evidence="4">
    <location>
        <begin position="274"/>
        <end position="295"/>
    </location>
</feature>
<name>A0ABV5RQJ3_9ACTN</name>
<dbReference type="PANTHER" id="PTHR48075">
    <property type="entry name" value="3-HYDROXYACYL-COA DEHYDROGENASE FAMILY PROTEIN"/>
    <property type="match status" value="1"/>
</dbReference>
<feature type="domain" description="3-hydroxyacyl-CoA dehydrogenase C-terminal" evidence="5">
    <location>
        <begin position="182"/>
        <end position="279"/>
    </location>
</feature>
<evidence type="ECO:0000256" key="4">
    <source>
        <dbReference type="SAM" id="MobiDB-lite"/>
    </source>
</evidence>
<dbReference type="InterPro" id="IPR036291">
    <property type="entry name" value="NAD(P)-bd_dom_sf"/>
</dbReference>
<dbReference type="Gene3D" id="3.40.50.720">
    <property type="entry name" value="NAD(P)-binding Rossmann-like Domain"/>
    <property type="match status" value="1"/>
</dbReference>
<evidence type="ECO:0000259" key="6">
    <source>
        <dbReference type="Pfam" id="PF02737"/>
    </source>
</evidence>
<dbReference type="EC" id="1.1.1.35" evidence="7"/>
<comment type="pathway">
    <text evidence="1">Lipid metabolism; butanoate metabolism.</text>
</comment>
<dbReference type="InterPro" id="IPR013328">
    <property type="entry name" value="6PGD_dom2"/>
</dbReference>
<comment type="caution">
    <text evidence="7">The sequence shown here is derived from an EMBL/GenBank/DDBJ whole genome shotgun (WGS) entry which is preliminary data.</text>
</comment>